<keyword evidence="6" id="KW-0418">Kinase</keyword>
<feature type="region of interest" description="Disordered" evidence="11">
    <location>
        <begin position="83"/>
        <end position="127"/>
    </location>
</feature>
<keyword evidence="3" id="KW-0808">Transferase</keyword>
<dbReference type="Proteomes" id="UP001058003">
    <property type="component" value="Chromosome"/>
</dbReference>
<evidence type="ECO:0000313" key="14">
    <source>
        <dbReference type="EMBL" id="UWZ58513.1"/>
    </source>
</evidence>
<dbReference type="RefSeq" id="WP_033362048.1">
    <property type="nucleotide sequence ID" value="NZ_CP073767.1"/>
</dbReference>
<dbReference type="GO" id="GO:0016020">
    <property type="term" value="C:membrane"/>
    <property type="evidence" value="ECO:0007669"/>
    <property type="project" value="UniProtKB-SubCell"/>
</dbReference>
<keyword evidence="7" id="KW-0067">ATP-binding</keyword>
<evidence type="ECO:0000256" key="6">
    <source>
        <dbReference type="ARBA" id="ARBA00022777"/>
    </source>
</evidence>
<name>A0A9Q9IT65_9ACTN</name>
<evidence type="ECO:0000256" key="3">
    <source>
        <dbReference type="ARBA" id="ARBA00022679"/>
    </source>
</evidence>
<dbReference type="InterPro" id="IPR025201">
    <property type="entry name" value="KdpD_TM"/>
</dbReference>
<keyword evidence="10 12" id="KW-0472">Membrane</keyword>
<protein>
    <submittedName>
        <fullName evidence="14">DUF4118 domain-containing protein</fullName>
    </submittedName>
</protein>
<evidence type="ECO:0000256" key="8">
    <source>
        <dbReference type="ARBA" id="ARBA00022989"/>
    </source>
</evidence>
<evidence type="ECO:0000259" key="13">
    <source>
        <dbReference type="Pfam" id="PF13493"/>
    </source>
</evidence>
<accession>A0A9Q9IT65</accession>
<dbReference type="AlphaFoldDB" id="A0A9Q9IT65"/>
<dbReference type="GO" id="GO:0016301">
    <property type="term" value="F:kinase activity"/>
    <property type="evidence" value="ECO:0007669"/>
    <property type="project" value="UniProtKB-KW"/>
</dbReference>
<evidence type="ECO:0000256" key="5">
    <source>
        <dbReference type="ARBA" id="ARBA00022741"/>
    </source>
</evidence>
<dbReference type="InterPro" id="IPR038318">
    <property type="entry name" value="KdpD_sf"/>
</dbReference>
<dbReference type="EMBL" id="CP073767">
    <property type="protein sequence ID" value="UWZ58513.1"/>
    <property type="molecule type" value="Genomic_DNA"/>
</dbReference>
<keyword evidence="4 12" id="KW-0812">Transmembrane</keyword>
<keyword evidence="2" id="KW-0597">Phosphoprotein</keyword>
<comment type="subcellular location">
    <subcellularLocation>
        <location evidence="1">Membrane</location>
        <topology evidence="1">Multi-pass membrane protein</topology>
    </subcellularLocation>
</comment>
<evidence type="ECO:0000256" key="9">
    <source>
        <dbReference type="ARBA" id="ARBA00023012"/>
    </source>
</evidence>
<dbReference type="Gene3D" id="1.20.120.620">
    <property type="entry name" value="Backbone structure of the membrane domain of e. Coli histidine kinase receptor kdpd"/>
    <property type="match status" value="1"/>
</dbReference>
<keyword evidence="5" id="KW-0547">Nucleotide-binding</keyword>
<proteinExistence type="predicted"/>
<dbReference type="KEGG" id="daur:Daura_21440"/>
<keyword evidence="15" id="KW-1185">Reference proteome</keyword>
<evidence type="ECO:0000256" key="12">
    <source>
        <dbReference type="SAM" id="Phobius"/>
    </source>
</evidence>
<feature type="domain" description="Sensor protein KdpD transmembrane" evidence="13">
    <location>
        <begin position="2"/>
        <end position="62"/>
    </location>
</feature>
<gene>
    <name evidence="14" type="ORF">Daura_21440</name>
</gene>
<dbReference type="GO" id="GO:0000160">
    <property type="term" value="P:phosphorelay signal transduction system"/>
    <property type="evidence" value="ECO:0007669"/>
    <property type="project" value="UniProtKB-KW"/>
</dbReference>
<evidence type="ECO:0000256" key="11">
    <source>
        <dbReference type="SAM" id="MobiDB-lite"/>
    </source>
</evidence>
<organism evidence="14 15">
    <name type="scientific">Dactylosporangium aurantiacum</name>
    <dbReference type="NCBI Taxonomy" id="35754"/>
    <lineage>
        <taxon>Bacteria</taxon>
        <taxon>Bacillati</taxon>
        <taxon>Actinomycetota</taxon>
        <taxon>Actinomycetes</taxon>
        <taxon>Micromonosporales</taxon>
        <taxon>Micromonosporaceae</taxon>
        <taxon>Dactylosporangium</taxon>
    </lineage>
</organism>
<keyword evidence="8 12" id="KW-1133">Transmembrane helix</keyword>
<dbReference type="OrthoDB" id="3696881at2"/>
<dbReference type="GO" id="GO:0005524">
    <property type="term" value="F:ATP binding"/>
    <property type="evidence" value="ECO:0007669"/>
    <property type="project" value="UniProtKB-KW"/>
</dbReference>
<evidence type="ECO:0000256" key="10">
    <source>
        <dbReference type="ARBA" id="ARBA00023136"/>
    </source>
</evidence>
<evidence type="ECO:0000256" key="7">
    <source>
        <dbReference type="ARBA" id="ARBA00022840"/>
    </source>
</evidence>
<dbReference type="Pfam" id="PF13493">
    <property type="entry name" value="DUF4118"/>
    <property type="match status" value="1"/>
</dbReference>
<evidence type="ECO:0000256" key="1">
    <source>
        <dbReference type="ARBA" id="ARBA00004141"/>
    </source>
</evidence>
<sequence length="127" mass="13908">MAAIGNRLAGAVAAPSAAVSFCYFLTAPYERFTIAASTDVLTAVLLLAVGLAVSQPAARANRPRLATITDADRLARIYRTTQPVRSGAPPGQVVNQVRPNWRRRRPRPSSRRTARCRHRPPLWPQLP</sequence>
<feature type="transmembrane region" description="Helical" evidence="12">
    <location>
        <begin position="32"/>
        <end position="54"/>
    </location>
</feature>
<feature type="compositionally biased region" description="Basic residues" evidence="11">
    <location>
        <begin position="100"/>
        <end position="120"/>
    </location>
</feature>
<evidence type="ECO:0000313" key="15">
    <source>
        <dbReference type="Proteomes" id="UP001058003"/>
    </source>
</evidence>
<feature type="transmembrane region" description="Helical" evidence="12">
    <location>
        <begin position="7"/>
        <end position="26"/>
    </location>
</feature>
<reference evidence="14" key="1">
    <citation type="submission" date="2021-04" db="EMBL/GenBank/DDBJ databases">
        <title>Dactylosporangium aurantiacum NRRL B-8018 full assembly.</title>
        <authorList>
            <person name="Hartkoorn R.C."/>
            <person name="Beaudoing E."/>
            <person name="Hot D."/>
        </authorList>
    </citation>
    <scope>NUCLEOTIDE SEQUENCE</scope>
    <source>
        <strain evidence="14">NRRL B-8018</strain>
    </source>
</reference>
<evidence type="ECO:0000256" key="4">
    <source>
        <dbReference type="ARBA" id="ARBA00022692"/>
    </source>
</evidence>
<evidence type="ECO:0000256" key="2">
    <source>
        <dbReference type="ARBA" id="ARBA00022553"/>
    </source>
</evidence>
<keyword evidence="9" id="KW-0902">Two-component regulatory system</keyword>